<evidence type="ECO:0000256" key="1">
    <source>
        <dbReference type="SAM" id="MobiDB-lite"/>
    </source>
</evidence>
<dbReference type="CDD" id="cd05271">
    <property type="entry name" value="NDUFA9_like_SDR_a"/>
    <property type="match status" value="1"/>
</dbReference>
<gene>
    <name evidence="3" type="ORF">GM160_02855</name>
</gene>
<evidence type="ECO:0000313" key="4">
    <source>
        <dbReference type="Proteomes" id="UP000427716"/>
    </source>
</evidence>
<dbReference type="Proteomes" id="UP000427716">
    <property type="component" value="Chromosome"/>
</dbReference>
<evidence type="ECO:0000259" key="2">
    <source>
        <dbReference type="Pfam" id="PF01370"/>
    </source>
</evidence>
<protein>
    <submittedName>
        <fullName evidence="3">NAD-dependent epimerase/dehydratase family protein</fullName>
    </submittedName>
</protein>
<accession>A0A6I6CX51</accession>
<feature type="compositionally biased region" description="Basic and acidic residues" evidence="1">
    <location>
        <begin position="306"/>
        <end position="315"/>
    </location>
</feature>
<sequence>MDESHAVGGSNEPEGLPRAVVLGGTGFVGRHLVRELSRRGWEVVVPSRHAARHRDMGLWPSVVLVDMNSPARSDLATHRGAPELAELLEGTDLLVNLVGILNERRHNGKGFERVHIKLTKAALRAAADAGVPRYLHMSALGADEDEGVSHYQRSKGKAENWVHRFGRKHDIAVTSFRPSVIFGPGDSFLNRFADLARLMPGVFPLACASARFSPVYVGDVVRRFVESINDPQSHGARHDLCGPHDYSLGELVRYAAKTSGHPRWVVGLPMWLSRIQARVMEWLPGKPFSRDNLASLQRDNTCSPECPREPTRLEDVAPGYLAPGNGGPGKSTPRRG</sequence>
<proteinExistence type="predicted"/>
<dbReference type="AlphaFoldDB" id="A0A6I6CX51"/>
<name>A0A6I6CX51_9GAMM</name>
<dbReference type="InterPro" id="IPR051207">
    <property type="entry name" value="ComplexI_NDUFA9_subunit"/>
</dbReference>
<dbReference type="PANTHER" id="PTHR12126:SF11">
    <property type="entry name" value="NADH DEHYDROGENASE [UBIQUINONE] 1 ALPHA SUBCOMPLEX SUBUNIT 9, MITOCHONDRIAL"/>
    <property type="match status" value="1"/>
</dbReference>
<dbReference type="Pfam" id="PF01370">
    <property type="entry name" value="Epimerase"/>
    <property type="match status" value="1"/>
</dbReference>
<feature type="domain" description="NAD-dependent epimerase/dehydratase" evidence="2">
    <location>
        <begin position="20"/>
        <end position="235"/>
    </location>
</feature>
<dbReference type="GO" id="GO:0044877">
    <property type="term" value="F:protein-containing complex binding"/>
    <property type="evidence" value="ECO:0007669"/>
    <property type="project" value="TreeGrafter"/>
</dbReference>
<evidence type="ECO:0000313" key="3">
    <source>
        <dbReference type="EMBL" id="QGT77920.1"/>
    </source>
</evidence>
<dbReference type="InterPro" id="IPR001509">
    <property type="entry name" value="Epimerase_deHydtase"/>
</dbReference>
<dbReference type="InterPro" id="IPR036291">
    <property type="entry name" value="NAD(P)-bd_dom_sf"/>
</dbReference>
<dbReference type="KEGG" id="ghl:GM160_02855"/>
<dbReference type="SUPFAM" id="SSF51735">
    <property type="entry name" value="NAD(P)-binding Rossmann-fold domains"/>
    <property type="match status" value="1"/>
</dbReference>
<dbReference type="PANTHER" id="PTHR12126">
    <property type="entry name" value="NADH-UBIQUINONE OXIDOREDUCTASE 39 KDA SUBUNIT-RELATED"/>
    <property type="match status" value="1"/>
</dbReference>
<dbReference type="Gene3D" id="3.40.50.720">
    <property type="entry name" value="NAD(P)-binding Rossmann-like Domain"/>
    <property type="match status" value="1"/>
</dbReference>
<dbReference type="RefSeq" id="WP_156227972.1">
    <property type="nucleotide sequence ID" value="NZ_CP046415.1"/>
</dbReference>
<keyword evidence="4" id="KW-1185">Reference proteome</keyword>
<dbReference type="EMBL" id="CP046415">
    <property type="protein sequence ID" value="QGT77920.1"/>
    <property type="molecule type" value="Genomic_DNA"/>
</dbReference>
<organism evidence="3 4">
    <name type="scientific">Guyparkeria halophila</name>
    <dbReference type="NCBI Taxonomy" id="47960"/>
    <lineage>
        <taxon>Bacteria</taxon>
        <taxon>Pseudomonadati</taxon>
        <taxon>Pseudomonadota</taxon>
        <taxon>Gammaproteobacteria</taxon>
        <taxon>Chromatiales</taxon>
        <taxon>Thioalkalibacteraceae</taxon>
        <taxon>Guyparkeria</taxon>
    </lineage>
</organism>
<feature type="region of interest" description="Disordered" evidence="1">
    <location>
        <begin position="297"/>
        <end position="336"/>
    </location>
</feature>
<reference evidence="3 4" key="1">
    <citation type="submission" date="2019-11" db="EMBL/GenBank/DDBJ databases">
        <authorList>
            <person name="Zhang J."/>
            <person name="Sun C."/>
        </authorList>
    </citation>
    <scope>NUCLEOTIDE SEQUENCE [LARGE SCALE GENOMIC DNA]</scope>
    <source>
        <strain evidence="4">sp2</strain>
    </source>
</reference>